<dbReference type="STRING" id="187330.AMS58_11820"/>
<feature type="transmembrane region" description="Helical" evidence="4">
    <location>
        <begin position="131"/>
        <end position="149"/>
    </location>
</feature>
<dbReference type="PROSITE" id="PS50887">
    <property type="entry name" value="GGDEF"/>
    <property type="match status" value="1"/>
</dbReference>
<gene>
    <name evidence="6" type="ORF">ADS77_11050</name>
</gene>
<dbReference type="SMART" id="SM00267">
    <property type="entry name" value="GGDEF"/>
    <property type="match status" value="1"/>
</dbReference>
<dbReference type="GO" id="GO:0052621">
    <property type="term" value="F:diguanylate cyclase activity"/>
    <property type="evidence" value="ECO:0007669"/>
    <property type="project" value="UniProtKB-EC"/>
</dbReference>
<keyword evidence="4" id="KW-0812">Transmembrane</keyword>
<dbReference type="Pfam" id="PF00990">
    <property type="entry name" value="GGDEF"/>
    <property type="match status" value="1"/>
</dbReference>
<feature type="domain" description="GGDEF" evidence="5">
    <location>
        <begin position="229"/>
        <end position="361"/>
    </location>
</feature>
<dbReference type="InterPro" id="IPR043128">
    <property type="entry name" value="Rev_trsase/Diguanyl_cyclase"/>
</dbReference>
<evidence type="ECO:0000259" key="5">
    <source>
        <dbReference type="PROSITE" id="PS50887"/>
    </source>
</evidence>
<name>A0A0N0LZH9_9GAMM</name>
<feature type="transmembrane region" description="Helical" evidence="4">
    <location>
        <begin position="35"/>
        <end position="53"/>
    </location>
</feature>
<feature type="transmembrane region" description="Helical" evidence="4">
    <location>
        <begin position="83"/>
        <end position="105"/>
    </location>
</feature>
<feature type="transmembrane region" description="Helical" evidence="4">
    <location>
        <begin position="59"/>
        <end position="76"/>
    </location>
</feature>
<dbReference type="PANTHER" id="PTHR45138:SF9">
    <property type="entry name" value="DIGUANYLATE CYCLASE DGCM-RELATED"/>
    <property type="match status" value="1"/>
</dbReference>
<dbReference type="InterPro" id="IPR029787">
    <property type="entry name" value="Nucleotide_cyclase"/>
</dbReference>
<dbReference type="InterPro" id="IPR000160">
    <property type="entry name" value="GGDEF_dom"/>
</dbReference>
<dbReference type="EMBL" id="LHPH01000011">
    <property type="protein sequence ID" value="KPH62918.1"/>
    <property type="molecule type" value="Genomic_DNA"/>
</dbReference>
<accession>A0A0N0LZH9</accession>
<evidence type="ECO:0000256" key="2">
    <source>
        <dbReference type="ARBA" id="ARBA00012528"/>
    </source>
</evidence>
<reference evidence="6 7" key="1">
    <citation type="submission" date="2015-08" db="EMBL/GenBank/DDBJ databases">
        <title>Draft Genome Sequence of Pseudoalteromonas porphyrae UCD-SED14.</title>
        <authorList>
            <person name="Coil D.A."/>
            <person name="Jospin G."/>
            <person name="Lee R.D."/>
            <person name="Eisen J.A."/>
        </authorList>
    </citation>
    <scope>NUCLEOTIDE SEQUENCE [LARGE SCALE GENOMIC DNA]</scope>
    <source>
        <strain evidence="6 7">UCD-SED14</strain>
    </source>
</reference>
<dbReference type="CDD" id="cd01949">
    <property type="entry name" value="GGDEF"/>
    <property type="match status" value="1"/>
</dbReference>
<comment type="catalytic activity">
    <reaction evidence="3">
        <text>2 GTP = 3',3'-c-di-GMP + 2 diphosphate</text>
        <dbReference type="Rhea" id="RHEA:24898"/>
        <dbReference type="ChEBI" id="CHEBI:33019"/>
        <dbReference type="ChEBI" id="CHEBI:37565"/>
        <dbReference type="ChEBI" id="CHEBI:58805"/>
        <dbReference type="EC" id="2.7.7.65"/>
    </reaction>
</comment>
<evidence type="ECO:0000313" key="7">
    <source>
        <dbReference type="Proteomes" id="UP000037848"/>
    </source>
</evidence>
<dbReference type="PATRIC" id="fig|187330.3.peg.4339"/>
<evidence type="ECO:0000256" key="4">
    <source>
        <dbReference type="SAM" id="Phobius"/>
    </source>
</evidence>
<proteinExistence type="predicted"/>
<comment type="caution">
    <text evidence="6">The sequence shown here is derived from an EMBL/GenBank/DDBJ whole genome shotgun (WGS) entry which is preliminary data.</text>
</comment>
<dbReference type="PANTHER" id="PTHR45138">
    <property type="entry name" value="REGULATORY COMPONENTS OF SENSORY TRANSDUCTION SYSTEM"/>
    <property type="match status" value="1"/>
</dbReference>
<sequence length="369" mass="41510">MTHSHLGALLTTSEQPLHASLDDVEQVKFQIIKKVAYFALATHVLLILFFAQIGALTLAIVNIFSVLAWGSGIFLISQRLHALALRIFCIEVVLHSILACATLGLELGFQFYLWTISSMLLVDYQLKLKQAVIYSMTLIITFAGLYFFFADVTYNYAYVSLLPYINIINIIIAGLPMIYAFSLIREISISQRIELTEMAAKDHLTKLYNRRFAKQLIIETRQKSIMVDNQICVVMADIDMFKQINDTYGHDKGDAILTIIASALTNQLNSTDIIVRWGGEEFLIVLANTNEADAFVRIEALRNHIQALSLLSIKPNLTITMSFGLIEWRPLASLEKTLQQADAALYKSKNDGRNMTTIATPEQDYMIGV</sequence>
<keyword evidence="7" id="KW-1185">Reference proteome</keyword>
<dbReference type="FunFam" id="3.30.70.270:FF:000001">
    <property type="entry name" value="Diguanylate cyclase domain protein"/>
    <property type="match status" value="1"/>
</dbReference>
<dbReference type="EC" id="2.7.7.65" evidence="2"/>
<dbReference type="Gene3D" id="3.30.70.270">
    <property type="match status" value="1"/>
</dbReference>
<dbReference type="SUPFAM" id="SSF55073">
    <property type="entry name" value="Nucleotide cyclase"/>
    <property type="match status" value="1"/>
</dbReference>
<comment type="cofactor">
    <cofactor evidence="1">
        <name>Mg(2+)</name>
        <dbReference type="ChEBI" id="CHEBI:18420"/>
    </cofactor>
</comment>
<dbReference type="Proteomes" id="UP000037848">
    <property type="component" value="Unassembled WGS sequence"/>
</dbReference>
<evidence type="ECO:0000256" key="3">
    <source>
        <dbReference type="ARBA" id="ARBA00034247"/>
    </source>
</evidence>
<evidence type="ECO:0000313" key="6">
    <source>
        <dbReference type="EMBL" id="KPH62918.1"/>
    </source>
</evidence>
<organism evidence="6 7">
    <name type="scientific">Pseudoalteromonas porphyrae</name>
    <dbReference type="NCBI Taxonomy" id="187330"/>
    <lineage>
        <taxon>Bacteria</taxon>
        <taxon>Pseudomonadati</taxon>
        <taxon>Pseudomonadota</taxon>
        <taxon>Gammaproteobacteria</taxon>
        <taxon>Alteromonadales</taxon>
        <taxon>Pseudoalteromonadaceae</taxon>
        <taxon>Pseudoalteromonas</taxon>
    </lineage>
</organism>
<keyword evidence="4" id="KW-1133">Transmembrane helix</keyword>
<protein>
    <recommendedName>
        <fullName evidence="2">diguanylate cyclase</fullName>
        <ecNumber evidence="2">2.7.7.65</ecNumber>
    </recommendedName>
</protein>
<dbReference type="InterPro" id="IPR050469">
    <property type="entry name" value="Diguanylate_Cyclase"/>
</dbReference>
<evidence type="ECO:0000256" key="1">
    <source>
        <dbReference type="ARBA" id="ARBA00001946"/>
    </source>
</evidence>
<feature type="transmembrane region" description="Helical" evidence="4">
    <location>
        <begin position="161"/>
        <end position="184"/>
    </location>
</feature>
<keyword evidence="4" id="KW-0472">Membrane</keyword>
<dbReference type="AlphaFoldDB" id="A0A0N0LZH9"/>
<dbReference type="NCBIfam" id="TIGR00254">
    <property type="entry name" value="GGDEF"/>
    <property type="match status" value="1"/>
</dbReference>
<dbReference type="OrthoDB" id="9759607at2"/>